<evidence type="ECO:0000259" key="2">
    <source>
        <dbReference type="Pfam" id="PF00156"/>
    </source>
</evidence>
<evidence type="ECO:0000313" key="3">
    <source>
        <dbReference type="EMBL" id="MEL0658584.1"/>
    </source>
</evidence>
<gene>
    <name evidence="3" type="ORF">V6255_05455</name>
</gene>
<dbReference type="InterPro" id="IPR029057">
    <property type="entry name" value="PRTase-like"/>
</dbReference>
<dbReference type="Pfam" id="PF00156">
    <property type="entry name" value="Pribosyltran"/>
    <property type="match status" value="1"/>
</dbReference>
<dbReference type="PANTHER" id="PTHR47505">
    <property type="entry name" value="DNA UTILIZATION PROTEIN YHGH"/>
    <property type="match status" value="1"/>
</dbReference>
<dbReference type="CDD" id="cd06223">
    <property type="entry name" value="PRTases_typeI"/>
    <property type="match status" value="1"/>
</dbReference>
<protein>
    <submittedName>
        <fullName evidence="3">Phosphoribosyltransferase family protein</fullName>
    </submittedName>
</protein>
<proteinExistence type="inferred from homology"/>
<dbReference type="InterPro" id="IPR000836">
    <property type="entry name" value="PRTase_dom"/>
</dbReference>
<feature type="domain" description="Phosphoribosyltransferase" evidence="2">
    <location>
        <begin position="162"/>
        <end position="219"/>
    </location>
</feature>
<dbReference type="EMBL" id="JBAKBA010000009">
    <property type="protein sequence ID" value="MEL0658584.1"/>
    <property type="molecule type" value="Genomic_DNA"/>
</dbReference>
<dbReference type="Gene3D" id="3.40.50.2020">
    <property type="match status" value="1"/>
</dbReference>
<organism evidence="3 4">
    <name type="scientific">Psychromonas arctica</name>
    <dbReference type="NCBI Taxonomy" id="168275"/>
    <lineage>
        <taxon>Bacteria</taxon>
        <taxon>Pseudomonadati</taxon>
        <taxon>Pseudomonadota</taxon>
        <taxon>Gammaproteobacteria</taxon>
        <taxon>Alteromonadales</taxon>
        <taxon>Psychromonadaceae</taxon>
        <taxon>Psychromonas</taxon>
    </lineage>
</organism>
<dbReference type="PANTHER" id="PTHR47505:SF1">
    <property type="entry name" value="DNA UTILIZATION PROTEIN YHGH"/>
    <property type="match status" value="1"/>
</dbReference>
<keyword evidence="3" id="KW-0808">Transferase</keyword>
<keyword evidence="4" id="KW-1185">Reference proteome</keyword>
<evidence type="ECO:0000313" key="4">
    <source>
        <dbReference type="Proteomes" id="UP001366060"/>
    </source>
</evidence>
<dbReference type="RefSeq" id="WP_341627233.1">
    <property type="nucleotide sequence ID" value="NZ_JBAKBA010000009.1"/>
</dbReference>
<reference evidence="3 4" key="1">
    <citation type="submission" date="2024-02" db="EMBL/GenBank/DDBJ databases">
        <title>Bacteria isolated from the canopy kelp, Nereocystis luetkeana.</title>
        <authorList>
            <person name="Pfister C.A."/>
            <person name="Younker I.T."/>
            <person name="Light S.H."/>
        </authorList>
    </citation>
    <scope>NUCLEOTIDE SEQUENCE [LARGE SCALE GENOMIC DNA]</scope>
    <source>
        <strain evidence="3 4">TI.2.07</strain>
    </source>
</reference>
<dbReference type="GO" id="GO:0016757">
    <property type="term" value="F:glycosyltransferase activity"/>
    <property type="evidence" value="ECO:0007669"/>
    <property type="project" value="UniProtKB-KW"/>
</dbReference>
<comment type="caution">
    <text evidence="3">The sequence shown here is derived from an EMBL/GenBank/DDBJ whole genome shotgun (WGS) entry which is preliminary data.</text>
</comment>
<evidence type="ECO:0000256" key="1">
    <source>
        <dbReference type="ARBA" id="ARBA00008007"/>
    </source>
</evidence>
<dbReference type="SUPFAM" id="SSF53271">
    <property type="entry name" value="PRTase-like"/>
    <property type="match status" value="1"/>
</dbReference>
<dbReference type="Proteomes" id="UP001366060">
    <property type="component" value="Unassembled WGS sequence"/>
</dbReference>
<keyword evidence="3" id="KW-0328">Glycosyltransferase</keyword>
<comment type="similarity">
    <text evidence="1">Belongs to the ComF/GntX family.</text>
</comment>
<sequence>MCHLSSHQSLICQFCYNAILTERPCCLHCGCGLTNSQDFCGECLRHPFYFQQLHAIASYQSPFPELIKQLKYNNQLLYADLLDLLLANSIKQRYTAQQLQDIDFLIPVPLHITKHRKRGFNQAQLISDALIKHLPLPTMIDSPLIRNKFTHAQEGLNRKQRTSNLKHAFSLHEQSSMSLKGKYVVLIDDVVTTGATINSLCQCLLAAEVSRIDVWCICRTELG</sequence>
<name>A0ABU9H9N4_9GAMM</name>
<accession>A0ABU9H9N4</accession>
<dbReference type="InterPro" id="IPR051910">
    <property type="entry name" value="ComF/GntX_DNA_util-trans"/>
</dbReference>